<accession>A0ABV0N1I5</accession>
<protein>
    <recommendedName>
        <fullName evidence="9">Helicase ATP-binding domain-containing protein</fullName>
    </recommendedName>
</protein>
<dbReference type="CDD" id="cd18069">
    <property type="entry name" value="DEXHc_ARIP4"/>
    <property type="match status" value="1"/>
</dbReference>
<dbReference type="InterPro" id="IPR044574">
    <property type="entry name" value="ARIP4-like"/>
</dbReference>
<dbReference type="EMBL" id="JAHRIO010021066">
    <property type="protein sequence ID" value="MEQ2165243.1"/>
    <property type="molecule type" value="Genomic_DNA"/>
</dbReference>
<evidence type="ECO:0000313" key="10">
    <source>
        <dbReference type="EMBL" id="MEQ2165243.1"/>
    </source>
</evidence>
<dbReference type="InterPro" id="IPR014001">
    <property type="entry name" value="Helicase_ATP-bd"/>
</dbReference>
<evidence type="ECO:0000256" key="7">
    <source>
        <dbReference type="ARBA" id="ARBA00023242"/>
    </source>
</evidence>
<evidence type="ECO:0000313" key="11">
    <source>
        <dbReference type="Proteomes" id="UP001476798"/>
    </source>
</evidence>
<keyword evidence="11" id="KW-1185">Reference proteome</keyword>
<dbReference type="PANTHER" id="PTHR45797">
    <property type="entry name" value="RAD54-LIKE"/>
    <property type="match status" value="1"/>
</dbReference>
<dbReference type="SMART" id="SM00487">
    <property type="entry name" value="DEXDc"/>
    <property type="match status" value="1"/>
</dbReference>
<organism evidence="10 11">
    <name type="scientific">Goodea atripinnis</name>
    <dbReference type="NCBI Taxonomy" id="208336"/>
    <lineage>
        <taxon>Eukaryota</taxon>
        <taxon>Metazoa</taxon>
        <taxon>Chordata</taxon>
        <taxon>Craniata</taxon>
        <taxon>Vertebrata</taxon>
        <taxon>Euteleostomi</taxon>
        <taxon>Actinopterygii</taxon>
        <taxon>Neopterygii</taxon>
        <taxon>Teleostei</taxon>
        <taxon>Neoteleostei</taxon>
        <taxon>Acanthomorphata</taxon>
        <taxon>Ovalentaria</taxon>
        <taxon>Atherinomorphae</taxon>
        <taxon>Cyprinodontiformes</taxon>
        <taxon>Goodeidae</taxon>
        <taxon>Goodea</taxon>
    </lineage>
</organism>
<keyword evidence="5" id="KW-0067">ATP-binding</keyword>
<dbReference type="Gene3D" id="3.40.50.10810">
    <property type="entry name" value="Tandem AAA-ATPase domain"/>
    <property type="match status" value="1"/>
</dbReference>
<evidence type="ECO:0000256" key="2">
    <source>
        <dbReference type="ARBA" id="ARBA00007025"/>
    </source>
</evidence>
<evidence type="ECO:0000256" key="3">
    <source>
        <dbReference type="ARBA" id="ARBA00022741"/>
    </source>
</evidence>
<dbReference type="InterPro" id="IPR000330">
    <property type="entry name" value="SNF2_N"/>
</dbReference>
<comment type="subcellular location">
    <subcellularLocation>
        <location evidence="1">Nucleus</location>
    </subcellularLocation>
</comment>
<dbReference type="PANTHER" id="PTHR45797:SF1">
    <property type="entry name" value="HELICASE ARIP4"/>
    <property type="match status" value="1"/>
</dbReference>
<dbReference type="Proteomes" id="UP001476798">
    <property type="component" value="Unassembled WGS sequence"/>
</dbReference>
<evidence type="ECO:0000256" key="8">
    <source>
        <dbReference type="SAM" id="MobiDB-lite"/>
    </source>
</evidence>
<dbReference type="InterPro" id="IPR044573">
    <property type="entry name" value="ARIP4_DEXHc"/>
</dbReference>
<feature type="region of interest" description="Disordered" evidence="8">
    <location>
        <begin position="373"/>
        <end position="399"/>
    </location>
</feature>
<dbReference type="SUPFAM" id="SSF52540">
    <property type="entry name" value="P-loop containing nucleoside triphosphate hydrolases"/>
    <property type="match status" value="1"/>
</dbReference>
<proteinExistence type="inferred from homology"/>
<feature type="domain" description="Helicase ATP-binding" evidence="9">
    <location>
        <begin position="18"/>
        <end position="222"/>
    </location>
</feature>
<name>A0ABV0N1I5_9TELE</name>
<evidence type="ECO:0000256" key="1">
    <source>
        <dbReference type="ARBA" id="ARBA00004123"/>
    </source>
</evidence>
<keyword evidence="4" id="KW-0347">Helicase</keyword>
<evidence type="ECO:0000256" key="5">
    <source>
        <dbReference type="ARBA" id="ARBA00022840"/>
    </source>
</evidence>
<evidence type="ECO:0000256" key="6">
    <source>
        <dbReference type="ARBA" id="ARBA00023125"/>
    </source>
</evidence>
<keyword evidence="7" id="KW-0539">Nucleus</keyword>
<evidence type="ECO:0000256" key="4">
    <source>
        <dbReference type="ARBA" id="ARBA00022806"/>
    </source>
</evidence>
<sequence length="443" mass="50302">MIGGIRFLYDNLVESLELFSNSSGFGCILAHSMGLGKTLQVISFIDILFRHTAAHTVLAIVPVNTLQNWLSEFNTWVPPPEALPPDTDPALVTPRAFKVHILNDEHKAKVVEDWSRDGGVLLMGYEMYRLLSLKKNFVAGRKKRSKKTGGPNIINLDEEDRQQELLNDVVICDEGHRIKNCHASTSQALKNIRTRRRVVLTGYPLQNNLIEYWCMVDFVRPDFLGTRQEFSNMFERPILNGQCVDSTPQDIQLMRYRSHVLHSLLEGFVQRRGHDVLRDQLPSKDEHVILVRLSPLQRALYTEFMNRFREAGNTGWLSVNPLKAFCVCCKASCKIMCPKCCSSSSIWNHPDVLYEALQKENLASEQDLDVDDITSTSQGRCPTAAPGPKSKNLDNPDPIGGLSLNQLQEKANQVITYEWVRAGLRFSNIRENVFRKSFTSQQI</sequence>
<reference evidence="10 11" key="1">
    <citation type="submission" date="2021-06" db="EMBL/GenBank/DDBJ databases">
        <authorList>
            <person name="Palmer J.M."/>
        </authorList>
    </citation>
    <scope>NUCLEOTIDE SEQUENCE [LARGE SCALE GENOMIC DNA]</scope>
    <source>
        <strain evidence="10 11">GA_2019</strain>
        <tissue evidence="10">Muscle</tissue>
    </source>
</reference>
<dbReference type="InterPro" id="IPR038718">
    <property type="entry name" value="SNF2-like_sf"/>
</dbReference>
<keyword evidence="3" id="KW-0547">Nucleotide-binding</keyword>
<gene>
    <name evidence="10" type="ORF">GOODEAATRI_014909</name>
</gene>
<dbReference type="Pfam" id="PF00176">
    <property type="entry name" value="SNF2-rel_dom"/>
    <property type="match status" value="1"/>
</dbReference>
<dbReference type="PROSITE" id="PS51192">
    <property type="entry name" value="HELICASE_ATP_BIND_1"/>
    <property type="match status" value="1"/>
</dbReference>
<keyword evidence="6" id="KW-0238">DNA-binding</keyword>
<comment type="similarity">
    <text evidence="2">Belongs to the SNF2/RAD54 helicase family.</text>
</comment>
<comment type="caution">
    <text evidence="10">The sequence shown here is derived from an EMBL/GenBank/DDBJ whole genome shotgun (WGS) entry which is preliminary data.</text>
</comment>
<evidence type="ECO:0000259" key="9">
    <source>
        <dbReference type="PROSITE" id="PS51192"/>
    </source>
</evidence>
<dbReference type="InterPro" id="IPR027417">
    <property type="entry name" value="P-loop_NTPase"/>
</dbReference>
<keyword evidence="4" id="KW-0378">Hydrolase</keyword>